<protein>
    <submittedName>
        <fullName evidence="2">Uncharacterized protein</fullName>
    </submittedName>
</protein>
<keyword evidence="3" id="KW-1185">Reference proteome</keyword>
<name>A0A1I0KFK0_9BACT</name>
<dbReference type="RefSeq" id="WP_093523185.1">
    <property type="nucleotide sequence ID" value="NZ_FOIJ01000010.1"/>
</dbReference>
<evidence type="ECO:0000313" key="2">
    <source>
        <dbReference type="EMBL" id="SEU23290.1"/>
    </source>
</evidence>
<dbReference type="AlphaFoldDB" id="A0A1I0KFK0"/>
<evidence type="ECO:0000256" key="1">
    <source>
        <dbReference type="SAM" id="MobiDB-lite"/>
    </source>
</evidence>
<sequence length="346" mass="34446">MSRIGETKSHPTAPLLRPLEQTPAVGPRATGLPDAQIKSCPVGHISVSEFVLNPEKLLTATNAANAAGVPSGISGMFSNTPPNLSLGLNGLNVLGSLAAVPLSAEVAYKDITAAQADPNQSTLSKAAASAVTVPRNTLAAAGAVFSASQANTYRHAHKAAEGAFRAAAPNASETAVRAASREAAKSSLDALNSGIRANPHAARPINSAGVGAVEGAVSASVRNSRKDALKTIMGVGDRTVARPQLQVASNRTARAATTAAVHSGAGTLGRAAARFAPGVNVAVAAMDVGIAAATWANPKSSNLARATSTVTAAGSILAATNIPFLSQGGAALSVASSFVGGVFERD</sequence>
<dbReference type="EMBL" id="FOIJ01000010">
    <property type="protein sequence ID" value="SEU23290.1"/>
    <property type="molecule type" value="Genomic_DNA"/>
</dbReference>
<dbReference type="Proteomes" id="UP000199181">
    <property type="component" value="Unassembled WGS sequence"/>
</dbReference>
<reference evidence="3" key="1">
    <citation type="submission" date="2016-10" db="EMBL/GenBank/DDBJ databases">
        <authorList>
            <person name="Varghese N."/>
            <person name="Submissions S."/>
        </authorList>
    </citation>
    <scope>NUCLEOTIDE SEQUENCE [LARGE SCALE GENOMIC DNA]</scope>
    <source>
        <strain evidence="3">DSM 16858</strain>
    </source>
</reference>
<gene>
    <name evidence="2" type="ORF">SAMN05443639_110230</name>
</gene>
<accession>A0A1I0KFK0</accession>
<feature type="region of interest" description="Disordered" evidence="1">
    <location>
        <begin position="1"/>
        <end position="32"/>
    </location>
</feature>
<proteinExistence type="predicted"/>
<evidence type="ECO:0000313" key="3">
    <source>
        <dbReference type="Proteomes" id="UP000199181"/>
    </source>
</evidence>
<organism evidence="2 3">
    <name type="scientific">Stigmatella erecta</name>
    <dbReference type="NCBI Taxonomy" id="83460"/>
    <lineage>
        <taxon>Bacteria</taxon>
        <taxon>Pseudomonadati</taxon>
        <taxon>Myxococcota</taxon>
        <taxon>Myxococcia</taxon>
        <taxon>Myxococcales</taxon>
        <taxon>Cystobacterineae</taxon>
        <taxon>Archangiaceae</taxon>
        <taxon>Stigmatella</taxon>
    </lineage>
</organism>